<feature type="compositionally biased region" description="Gly residues" evidence="3">
    <location>
        <begin position="200"/>
        <end position="224"/>
    </location>
</feature>
<feature type="compositionally biased region" description="Basic and acidic residues" evidence="3">
    <location>
        <begin position="275"/>
        <end position="284"/>
    </location>
</feature>
<sequence length="347" mass="36930">MKRNPDGNSMGPQKRFRSAGGGGMSTDEPSLRILIPSKVAGSIIGKGGKNISRLRTTYKASVSLPDCPGPERVVLISGELETAVKVVEDIVPNLEEYFRNQGKNDADLRLLVHQSLAGCVIGKAGAKIKELREKTGAKIKIFGSCCPHSTDRVISIVGSVQVCCDAVKEVVELVKETPTKGYSEMYDPRNYDDEYAEEYGGFGVAPGPRGGGGGMGGGRGGGGRGPPPMGPPGPRGGRGPMPPPPPDGPHNGGPPHHHPGHNTQGHGRSHHRQGRHQDSQDQVRFRCRHHDRRAGPRIDREDNNHHRQPGSSPHGAVLPPADCTRGPEDGQPLLKTRAALTVARITG</sequence>
<dbReference type="InterPro" id="IPR004087">
    <property type="entry name" value="KH_dom"/>
</dbReference>
<dbReference type="GO" id="GO:0003723">
    <property type="term" value="F:RNA binding"/>
    <property type="evidence" value="ECO:0007669"/>
    <property type="project" value="UniProtKB-UniRule"/>
</dbReference>
<dbReference type="CDD" id="cd22433">
    <property type="entry name" value="KH-I_HNRNPK_rpt2"/>
    <property type="match status" value="1"/>
</dbReference>
<feature type="domain" description="K Homology" evidence="4">
    <location>
        <begin position="104"/>
        <end position="175"/>
    </location>
</feature>
<dbReference type="Gene3D" id="3.30.1370.10">
    <property type="entry name" value="K Homology domain, type 1"/>
    <property type="match status" value="2"/>
</dbReference>
<dbReference type="GO" id="GO:0010468">
    <property type="term" value="P:regulation of gene expression"/>
    <property type="evidence" value="ECO:0007669"/>
    <property type="project" value="UniProtKB-ARBA"/>
</dbReference>
<evidence type="ECO:0000256" key="1">
    <source>
        <dbReference type="ARBA" id="ARBA00022737"/>
    </source>
</evidence>
<accession>A0ABD0YAP3</accession>
<dbReference type="SMART" id="SM00322">
    <property type="entry name" value="KH"/>
    <property type="match status" value="2"/>
</dbReference>
<dbReference type="InterPro" id="IPR004088">
    <property type="entry name" value="KH_dom_type_1"/>
</dbReference>
<keyword evidence="1" id="KW-0677">Repeat</keyword>
<gene>
    <name evidence="5" type="ORF">AAG570_007319</name>
</gene>
<keyword evidence="2" id="KW-0694">RNA-binding</keyword>
<protein>
    <recommendedName>
        <fullName evidence="4">K Homology domain-containing protein</fullName>
    </recommendedName>
</protein>
<dbReference type="PANTHER" id="PTHR10288">
    <property type="entry name" value="KH DOMAIN CONTAINING RNA BINDING PROTEIN"/>
    <property type="match status" value="1"/>
</dbReference>
<feature type="compositionally biased region" description="Polar residues" evidence="3">
    <location>
        <begin position="1"/>
        <end position="11"/>
    </location>
</feature>
<evidence type="ECO:0000256" key="3">
    <source>
        <dbReference type="SAM" id="MobiDB-lite"/>
    </source>
</evidence>
<reference evidence="5 6" key="1">
    <citation type="submission" date="2024-07" db="EMBL/GenBank/DDBJ databases">
        <title>Chromosome-level genome assembly of the water stick insect Ranatra chinensis (Heteroptera: Nepidae).</title>
        <authorList>
            <person name="Liu X."/>
        </authorList>
    </citation>
    <scope>NUCLEOTIDE SEQUENCE [LARGE SCALE GENOMIC DNA]</scope>
    <source>
        <strain evidence="5">Cailab_2021Rc</strain>
        <tissue evidence="5">Muscle</tissue>
    </source>
</reference>
<feature type="domain" description="K Homology" evidence="4">
    <location>
        <begin position="27"/>
        <end position="95"/>
    </location>
</feature>
<feature type="compositionally biased region" description="Basic and acidic residues" evidence="3">
    <location>
        <begin position="293"/>
        <end position="305"/>
    </location>
</feature>
<feature type="region of interest" description="Disordered" evidence="3">
    <location>
        <begin position="1"/>
        <end position="29"/>
    </location>
</feature>
<dbReference type="EMBL" id="JBFDAA010000020">
    <property type="protein sequence ID" value="KAL1115288.1"/>
    <property type="molecule type" value="Genomic_DNA"/>
</dbReference>
<evidence type="ECO:0000259" key="4">
    <source>
        <dbReference type="SMART" id="SM00322"/>
    </source>
</evidence>
<dbReference type="SUPFAM" id="SSF54791">
    <property type="entry name" value="Eukaryotic type KH-domain (KH-domain type I)"/>
    <property type="match status" value="2"/>
</dbReference>
<dbReference type="AlphaFoldDB" id="A0ABD0YAP3"/>
<dbReference type="Pfam" id="PF00013">
    <property type="entry name" value="KH_1"/>
    <property type="match status" value="2"/>
</dbReference>
<dbReference type="PROSITE" id="PS50084">
    <property type="entry name" value="KH_TYPE_1"/>
    <property type="match status" value="2"/>
</dbReference>
<keyword evidence="6" id="KW-1185">Reference proteome</keyword>
<feature type="region of interest" description="Disordered" evidence="3">
    <location>
        <begin position="198"/>
        <end position="335"/>
    </location>
</feature>
<proteinExistence type="predicted"/>
<evidence type="ECO:0000313" key="6">
    <source>
        <dbReference type="Proteomes" id="UP001558652"/>
    </source>
</evidence>
<evidence type="ECO:0000313" key="5">
    <source>
        <dbReference type="EMBL" id="KAL1115288.1"/>
    </source>
</evidence>
<dbReference type="CDD" id="cd22432">
    <property type="entry name" value="KH-I_HNRNPK_rpt1"/>
    <property type="match status" value="1"/>
</dbReference>
<name>A0ABD0YAP3_9HEMI</name>
<organism evidence="5 6">
    <name type="scientific">Ranatra chinensis</name>
    <dbReference type="NCBI Taxonomy" id="642074"/>
    <lineage>
        <taxon>Eukaryota</taxon>
        <taxon>Metazoa</taxon>
        <taxon>Ecdysozoa</taxon>
        <taxon>Arthropoda</taxon>
        <taxon>Hexapoda</taxon>
        <taxon>Insecta</taxon>
        <taxon>Pterygota</taxon>
        <taxon>Neoptera</taxon>
        <taxon>Paraneoptera</taxon>
        <taxon>Hemiptera</taxon>
        <taxon>Heteroptera</taxon>
        <taxon>Panheteroptera</taxon>
        <taxon>Nepomorpha</taxon>
        <taxon>Nepidae</taxon>
        <taxon>Ranatrinae</taxon>
        <taxon>Ranatra</taxon>
    </lineage>
</organism>
<evidence type="ECO:0000256" key="2">
    <source>
        <dbReference type="PROSITE-ProRule" id="PRU00117"/>
    </source>
</evidence>
<feature type="compositionally biased region" description="Pro residues" evidence="3">
    <location>
        <begin position="225"/>
        <end position="248"/>
    </location>
</feature>
<dbReference type="Proteomes" id="UP001558652">
    <property type="component" value="Unassembled WGS sequence"/>
</dbReference>
<comment type="caution">
    <text evidence="5">The sequence shown here is derived from an EMBL/GenBank/DDBJ whole genome shotgun (WGS) entry which is preliminary data.</text>
</comment>
<dbReference type="InterPro" id="IPR036612">
    <property type="entry name" value="KH_dom_type_1_sf"/>
</dbReference>